<evidence type="ECO:0000256" key="4">
    <source>
        <dbReference type="ARBA" id="ARBA00022771"/>
    </source>
</evidence>
<dbReference type="Proteomes" id="UP001075354">
    <property type="component" value="Chromosome 1"/>
</dbReference>
<accession>A0AAV7Y596</accession>
<gene>
    <name evidence="10" type="ORF">ONE63_000345</name>
</gene>
<sequence length="572" mass="64870">MRGTVLKLKSHNFEYSFSEDDSGGECNKDKLLQDDQSIPKHMVTPSCVESPSQDLNKNVLMSTLELRRTSVASEADSYLASNTTAQFQRTVFDWNDESMWKAMSRHPLFSKYMELQSQLNSLFEEIRLDCKKAACEKAFSSLMKESKESPIQATPVTLQAKVAVETIPKKRGRPLKKKPGRPRKEDSTTSSTELSNSTAVTPNKNMRKCREELFLARKPSWICQNCARRFSSSGWLDRHKSVCSFSKLASESPSGNRVDEDAVRDTSEVMEDDSQSSEHLIDRKYSVSKSSDTSISLSPSRSSRFKLNGTSHSSLPTSTFQTNPSPISPLKPKMENHNGTEEDEVLRKPMCNEEHADVESSATSCGKCKLQFSAQIYLKGHLEEYPECKVYASPHGSDGDSGEYSSDSSVSACKHCGKTFKKEKFLKRHQSMCHVKSKKKLWQCSNCFKAFRRQSHQEQHQRKCISKGKHTAKEAQRCENCSLLFPTQKKLLKHQAICCPDSNNHMVKLLKCLKCSMVFPTYKKQIKHRAKCCPDSDTDAMVCRYCSKVLIMKDRMDAHRRKCQKLVRTPSS</sequence>
<comment type="subcellular location">
    <subcellularLocation>
        <location evidence="1">Nucleus</location>
    </subcellularLocation>
</comment>
<dbReference type="Gene3D" id="3.30.160.60">
    <property type="entry name" value="Classic Zinc Finger"/>
    <property type="match status" value="1"/>
</dbReference>
<evidence type="ECO:0000256" key="1">
    <source>
        <dbReference type="ARBA" id="ARBA00004123"/>
    </source>
</evidence>
<dbReference type="AlphaFoldDB" id="A0AAV7Y596"/>
<evidence type="ECO:0000259" key="9">
    <source>
        <dbReference type="PROSITE" id="PS50157"/>
    </source>
</evidence>
<keyword evidence="4 7" id="KW-0863">Zinc-finger</keyword>
<keyword evidence="11" id="KW-1185">Reference proteome</keyword>
<dbReference type="SMART" id="SM00355">
    <property type="entry name" value="ZnF_C2H2"/>
    <property type="match status" value="5"/>
</dbReference>
<evidence type="ECO:0000313" key="10">
    <source>
        <dbReference type="EMBL" id="KAJ1531676.1"/>
    </source>
</evidence>
<proteinExistence type="predicted"/>
<feature type="region of interest" description="Disordered" evidence="8">
    <location>
        <begin position="165"/>
        <end position="202"/>
    </location>
</feature>
<comment type="caution">
    <text evidence="10">The sequence shown here is derived from an EMBL/GenBank/DDBJ whole genome shotgun (WGS) entry which is preliminary data.</text>
</comment>
<feature type="compositionally biased region" description="Polar residues" evidence="8">
    <location>
        <begin position="308"/>
        <end position="325"/>
    </location>
</feature>
<dbReference type="EMBL" id="JAPTSV010000001">
    <property type="protein sequence ID" value="KAJ1531676.1"/>
    <property type="molecule type" value="Genomic_DNA"/>
</dbReference>
<keyword evidence="3" id="KW-0677">Repeat</keyword>
<evidence type="ECO:0000256" key="8">
    <source>
        <dbReference type="SAM" id="MobiDB-lite"/>
    </source>
</evidence>
<dbReference type="GO" id="GO:0005634">
    <property type="term" value="C:nucleus"/>
    <property type="evidence" value="ECO:0007669"/>
    <property type="project" value="UniProtKB-SubCell"/>
</dbReference>
<dbReference type="PROSITE" id="PS50157">
    <property type="entry name" value="ZINC_FINGER_C2H2_2"/>
    <property type="match status" value="2"/>
</dbReference>
<evidence type="ECO:0000313" key="11">
    <source>
        <dbReference type="Proteomes" id="UP001075354"/>
    </source>
</evidence>
<dbReference type="PANTHER" id="PTHR24376">
    <property type="entry name" value="ZINC FINGER PROTEIN"/>
    <property type="match status" value="1"/>
</dbReference>
<feature type="compositionally biased region" description="Basic residues" evidence="8">
    <location>
        <begin position="169"/>
        <end position="181"/>
    </location>
</feature>
<feature type="domain" description="C2H2-type" evidence="9">
    <location>
        <begin position="411"/>
        <end position="439"/>
    </location>
</feature>
<feature type="region of interest" description="Disordered" evidence="8">
    <location>
        <begin position="246"/>
        <end position="337"/>
    </location>
</feature>
<feature type="compositionally biased region" description="Basic and acidic residues" evidence="8">
    <location>
        <begin position="257"/>
        <end position="267"/>
    </location>
</feature>
<dbReference type="InterPro" id="IPR013087">
    <property type="entry name" value="Znf_C2H2_type"/>
</dbReference>
<evidence type="ECO:0000256" key="7">
    <source>
        <dbReference type="PROSITE-ProRule" id="PRU00042"/>
    </source>
</evidence>
<organism evidence="10 11">
    <name type="scientific">Megalurothrips usitatus</name>
    <name type="common">bean blossom thrips</name>
    <dbReference type="NCBI Taxonomy" id="439358"/>
    <lineage>
        <taxon>Eukaryota</taxon>
        <taxon>Metazoa</taxon>
        <taxon>Ecdysozoa</taxon>
        <taxon>Arthropoda</taxon>
        <taxon>Hexapoda</taxon>
        <taxon>Insecta</taxon>
        <taxon>Pterygota</taxon>
        <taxon>Neoptera</taxon>
        <taxon>Paraneoptera</taxon>
        <taxon>Thysanoptera</taxon>
        <taxon>Terebrantia</taxon>
        <taxon>Thripoidea</taxon>
        <taxon>Thripidae</taxon>
        <taxon>Megalurothrips</taxon>
    </lineage>
</organism>
<dbReference type="PANTHER" id="PTHR24376:SF235">
    <property type="entry name" value="C2H2-TYPE DOMAIN-CONTAINING PROTEIN"/>
    <property type="match status" value="1"/>
</dbReference>
<evidence type="ECO:0000256" key="6">
    <source>
        <dbReference type="ARBA" id="ARBA00023242"/>
    </source>
</evidence>
<keyword evidence="5" id="KW-0862">Zinc</keyword>
<evidence type="ECO:0000256" key="2">
    <source>
        <dbReference type="ARBA" id="ARBA00022723"/>
    </source>
</evidence>
<name>A0AAV7Y596_9NEOP</name>
<keyword evidence="2" id="KW-0479">Metal-binding</keyword>
<protein>
    <recommendedName>
        <fullName evidence="9">C2H2-type domain-containing protein</fullName>
    </recommendedName>
</protein>
<feature type="compositionally biased region" description="Polar residues" evidence="8">
    <location>
        <begin position="246"/>
        <end position="255"/>
    </location>
</feature>
<dbReference type="GO" id="GO:0008270">
    <property type="term" value="F:zinc ion binding"/>
    <property type="evidence" value="ECO:0007669"/>
    <property type="project" value="UniProtKB-KW"/>
</dbReference>
<dbReference type="PROSITE" id="PS00028">
    <property type="entry name" value="ZINC_FINGER_C2H2_1"/>
    <property type="match status" value="1"/>
</dbReference>
<evidence type="ECO:0000256" key="3">
    <source>
        <dbReference type="ARBA" id="ARBA00022737"/>
    </source>
</evidence>
<evidence type="ECO:0000256" key="5">
    <source>
        <dbReference type="ARBA" id="ARBA00022833"/>
    </source>
</evidence>
<feature type="domain" description="C2H2-type" evidence="9">
    <location>
        <begin position="442"/>
        <end position="475"/>
    </location>
</feature>
<keyword evidence="6" id="KW-0539">Nucleus</keyword>
<feature type="compositionally biased region" description="Low complexity" evidence="8">
    <location>
        <begin position="188"/>
        <end position="198"/>
    </location>
</feature>
<feature type="compositionally biased region" description="Low complexity" evidence="8">
    <location>
        <begin position="287"/>
        <end position="302"/>
    </location>
</feature>
<reference evidence="10" key="1">
    <citation type="submission" date="2022-12" db="EMBL/GenBank/DDBJ databases">
        <title>Chromosome-level genome assembly of the bean flower thrips Megalurothrips usitatus.</title>
        <authorList>
            <person name="Ma L."/>
            <person name="Liu Q."/>
            <person name="Li H."/>
            <person name="Cai W."/>
        </authorList>
    </citation>
    <scope>NUCLEOTIDE SEQUENCE</scope>
    <source>
        <strain evidence="10">Cailab_2022a</strain>
    </source>
</reference>